<dbReference type="AlphaFoldDB" id="A0A9J5XZD4"/>
<proteinExistence type="predicted"/>
<reference evidence="1 2" key="1">
    <citation type="submission" date="2020-09" db="EMBL/GenBank/DDBJ databases">
        <title>De no assembly of potato wild relative species, Solanum commersonii.</title>
        <authorList>
            <person name="Cho K."/>
        </authorList>
    </citation>
    <scope>NUCLEOTIDE SEQUENCE [LARGE SCALE GENOMIC DNA]</scope>
    <source>
        <strain evidence="1">LZ3.2</strain>
        <tissue evidence="1">Leaf</tissue>
    </source>
</reference>
<gene>
    <name evidence="1" type="ORF">H5410_043791</name>
</gene>
<evidence type="ECO:0000313" key="2">
    <source>
        <dbReference type="Proteomes" id="UP000824120"/>
    </source>
</evidence>
<keyword evidence="2" id="KW-1185">Reference proteome</keyword>
<sequence length="95" mass="10735">MSSGSLTFFMIQAHSVSAFFNEEKSSQQRMVVIWQSLDANELFNLLRWSGILLASSSFEESGGIEFMCTDILSLFNSRSEIVGVLKCTCPIKYMY</sequence>
<dbReference type="EMBL" id="JACXVP010000008">
    <property type="protein sequence ID" value="KAG5593277.1"/>
    <property type="molecule type" value="Genomic_DNA"/>
</dbReference>
<evidence type="ECO:0000313" key="1">
    <source>
        <dbReference type="EMBL" id="KAG5593277.1"/>
    </source>
</evidence>
<comment type="caution">
    <text evidence="1">The sequence shown here is derived from an EMBL/GenBank/DDBJ whole genome shotgun (WGS) entry which is preliminary data.</text>
</comment>
<organism evidence="1 2">
    <name type="scientific">Solanum commersonii</name>
    <name type="common">Commerson's wild potato</name>
    <name type="synonym">Commerson's nightshade</name>
    <dbReference type="NCBI Taxonomy" id="4109"/>
    <lineage>
        <taxon>Eukaryota</taxon>
        <taxon>Viridiplantae</taxon>
        <taxon>Streptophyta</taxon>
        <taxon>Embryophyta</taxon>
        <taxon>Tracheophyta</taxon>
        <taxon>Spermatophyta</taxon>
        <taxon>Magnoliopsida</taxon>
        <taxon>eudicotyledons</taxon>
        <taxon>Gunneridae</taxon>
        <taxon>Pentapetalae</taxon>
        <taxon>asterids</taxon>
        <taxon>lamiids</taxon>
        <taxon>Solanales</taxon>
        <taxon>Solanaceae</taxon>
        <taxon>Solanoideae</taxon>
        <taxon>Solaneae</taxon>
        <taxon>Solanum</taxon>
    </lineage>
</organism>
<dbReference type="Proteomes" id="UP000824120">
    <property type="component" value="Chromosome 8"/>
</dbReference>
<name>A0A9J5XZD4_SOLCO</name>
<protein>
    <submittedName>
        <fullName evidence="1">Uncharacterized protein</fullName>
    </submittedName>
</protein>
<accession>A0A9J5XZD4</accession>